<evidence type="ECO:0000256" key="7">
    <source>
        <dbReference type="ARBA" id="ARBA00023284"/>
    </source>
</evidence>
<proteinExistence type="inferred from homology"/>
<dbReference type="GO" id="GO:0034599">
    <property type="term" value="P:cellular response to oxidative stress"/>
    <property type="evidence" value="ECO:0007669"/>
    <property type="project" value="TreeGrafter"/>
</dbReference>
<evidence type="ECO:0000259" key="12">
    <source>
        <dbReference type="PROSITE" id="PS51352"/>
    </source>
</evidence>
<evidence type="ECO:0000256" key="1">
    <source>
        <dbReference type="ARBA" id="ARBA00003330"/>
    </source>
</evidence>
<keyword evidence="7" id="KW-0676">Redox-active center</keyword>
<accession>A0A090N8T3</accession>
<dbReference type="PANTHER" id="PTHR42801">
    <property type="entry name" value="THIOREDOXIN-DEPENDENT PEROXIDE REDUCTASE"/>
    <property type="match status" value="1"/>
</dbReference>
<keyword evidence="6" id="KW-1015">Disulfide bond</keyword>
<dbReference type="InterPro" id="IPR013766">
    <property type="entry name" value="Thioredoxin_domain"/>
</dbReference>
<comment type="similarity">
    <text evidence="9">Belongs to the peroxiredoxin family. BCP/PrxQ subfamily.</text>
</comment>
<evidence type="ECO:0000256" key="9">
    <source>
        <dbReference type="ARBA" id="ARBA00038489"/>
    </source>
</evidence>
<feature type="domain" description="Thioredoxin" evidence="12">
    <location>
        <begin position="88"/>
        <end position="239"/>
    </location>
</feature>
<keyword evidence="3" id="KW-0575">Peroxidase</keyword>
<comment type="catalytic activity">
    <reaction evidence="11">
        <text>a hydroperoxide + [thioredoxin]-dithiol = an alcohol + [thioredoxin]-disulfide + H2O</text>
        <dbReference type="Rhea" id="RHEA:62620"/>
        <dbReference type="Rhea" id="RHEA-COMP:10698"/>
        <dbReference type="Rhea" id="RHEA-COMP:10700"/>
        <dbReference type="ChEBI" id="CHEBI:15377"/>
        <dbReference type="ChEBI" id="CHEBI:29950"/>
        <dbReference type="ChEBI" id="CHEBI:30879"/>
        <dbReference type="ChEBI" id="CHEBI:35924"/>
        <dbReference type="ChEBI" id="CHEBI:50058"/>
        <dbReference type="EC" id="1.11.1.24"/>
    </reaction>
</comment>
<dbReference type="Proteomes" id="UP000035762">
    <property type="component" value="Unassembled WGS sequence"/>
</dbReference>
<dbReference type="InterPro" id="IPR050924">
    <property type="entry name" value="Peroxiredoxin_BCP/PrxQ"/>
</dbReference>
<evidence type="ECO:0000256" key="5">
    <source>
        <dbReference type="ARBA" id="ARBA00023002"/>
    </source>
</evidence>
<dbReference type="InterPro" id="IPR000866">
    <property type="entry name" value="AhpC/TSA"/>
</dbReference>
<dbReference type="RefSeq" id="WP_006023621.1">
    <property type="nucleotide sequence ID" value="NZ_CCAZ020000003.1"/>
</dbReference>
<keyword evidence="5" id="KW-0560">Oxidoreductase</keyword>
<dbReference type="CDD" id="cd03018">
    <property type="entry name" value="PRX_AhpE_like"/>
    <property type="match status" value="1"/>
</dbReference>
<dbReference type="SUPFAM" id="SSF52833">
    <property type="entry name" value="Thioredoxin-like"/>
    <property type="match status" value="1"/>
</dbReference>
<dbReference type="Gene3D" id="3.40.30.10">
    <property type="entry name" value="Glutaredoxin"/>
    <property type="match status" value="1"/>
</dbReference>
<dbReference type="OrthoDB" id="9809746at2"/>
<evidence type="ECO:0000256" key="11">
    <source>
        <dbReference type="ARBA" id="ARBA00049091"/>
    </source>
</evidence>
<evidence type="ECO:0000256" key="8">
    <source>
        <dbReference type="ARBA" id="ARBA00032824"/>
    </source>
</evidence>
<dbReference type="InterPro" id="IPR036249">
    <property type="entry name" value="Thioredoxin-like_sf"/>
</dbReference>
<dbReference type="PROSITE" id="PS51352">
    <property type="entry name" value="THIOREDOXIN_2"/>
    <property type="match status" value="1"/>
</dbReference>
<dbReference type="GO" id="GO:0005737">
    <property type="term" value="C:cytoplasm"/>
    <property type="evidence" value="ECO:0007669"/>
    <property type="project" value="TreeGrafter"/>
</dbReference>
<dbReference type="EMBL" id="CCAZ020000003">
    <property type="protein sequence ID" value="CEG10478.1"/>
    <property type="molecule type" value="Genomic_DNA"/>
</dbReference>
<dbReference type="EC" id="1.11.1.24" evidence="2"/>
<comment type="caution">
    <text evidence="13">The sequence shown here is derived from an EMBL/GenBank/DDBJ whole genome shotgun (WGS) entry which is preliminary data.</text>
</comment>
<keyword evidence="14" id="KW-1185">Reference proteome</keyword>
<keyword evidence="4" id="KW-0049">Antioxidant</keyword>
<dbReference type="AlphaFoldDB" id="A0A090N8T3"/>
<evidence type="ECO:0000256" key="6">
    <source>
        <dbReference type="ARBA" id="ARBA00023157"/>
    </source>
</evidence>
<evidence type="ECO:0000256" key="2">
    <source>
        <dbReference type="ARBA" id="ARBA00013017"/>
    </source>
</evidence>
<evidence type="ECO:0000256" key="3">
    <source>
        <dbReference type="ARBA" id="ARBA00022559"/>
    </source>
</evidence>
<gene>
    <name evidence="13" type="ORF">BN961_03918</name>
</gene>
<evidence type="ECO:0000256" key="10">
    <source>
        <dbReference type="ARBA" id="ARBA00042639"/>
    </source>
</evidence>
<dbReference type="PANTHER" id="PTHR42801:SF22">
    <property type="entry name" value="PEROXIREDOXIN SLL0755-RELATED"/>
    <property type="match status" value="1"/>
</dbReference>
<comment type="function">
    <text evidence="1">Thiol-specific peroxidase that catalyzes the reduction of hydrogen peroxide and organic hydroperoxides to water and alcohols, respectively. Plays a role in cell protection against oxidative stress by detoxifying peroxides and as sensor of hydrogen peroxide-mediated signaling events.</text>
</comment>
<dbReference type="STRING" id="1035.BN961_03918"/>
<organism evidence="13 14">
    <name type="scientific">Afipia felis</name>
    <name type="common">Cat scratch disease bacillus</name>
    <dbReference type="NCBI Taxonomy" id="1035"/>
    <lineage>
        <taxon>Bacteria</taxon>
        <taxon>Pseudomonadati</taxon>
        <taxon>Pseudomonadota</taxon>
        <taxon>Alphaproteobacteria</taxon>
        <taxon>Hyphomicrobiales</taxon>
        <taxon>Nitrobacteraceae</taxon>
        <taxon>Afipia</taxon>
    </lineage>
</organism>
<dbReference type="GO" id="GO:0008379">
    <property type="term" value="F:thioredoxin peroxidase activity"/>
    <property type="evidence" value="ECO:0007669"/>
    <property type="project" value="TreeGrafter"/>
</dbReference>
<name>A0A090N8T3_AFIFE</name>
<dbReference type="Pfam" id="PF00578">
    <property type="entry name" value="AhpC-TSA"/>
    <property type="match status" value="1"/>
</dbReference>
<reference evidence="13 14" key="1">
    <citation type="journal article" date="2014" name="Genome Announc.">
        <title>Genome Sequence of Afipia felis Strain 76713, Isolated in Hospital Water Using an Amoeba Co-Culture Procedure.</title>
        <authorList>
            <person name="Benamar S."/>
            <person name="La Scola B."/>
            <person name="Croce O."/>
        </authorList>
    </citation>
    <scope>NUCLEOTIDE SEQUENCE [LARGE SCALE GENOMIC DNA]</scope>
    <source>
        <strain evidence="13 14">76713</strain>
    </source>
</reference>
<evidence type="ECO:0000313" key="13">
    <source>
        <dbReference type="EMBL" id="CEG10478.1"/>
    </source>
</evidence>
<protein>
    <recommendedName>
        <fullName evidence="2">thioredoxin-dependent peroxiredoxin</fullName>
        <ecNumber evidence="2">1.11.1.24</ecNumber>
    </recommendedName>
    <alternativeName>
        <fullName evidence="8">Thioredoxin peroxidase</fullName>
    </alternativeName>
    <alternativeName>
        <fullName evidence="10">Thioredoxin-dependent peroxiredoxin Bcp</fullName>
    </alternativeName>
</protein>
<evidence type="ECO:0000256" key="4">
    <source>
        <dbReference type="ARBA" id="ARBA00022862"/>
    </source>
</evidence>
<evidence type="ECO:0000313" key="14">
    <source>
        <dbReference type="Proteomes" id="UP000035762"/>
    </source>
</evidence>
<dbReference type="GO" id="GO:0045454">
    <property type="term" value="P:cell redox homeostasis"/>
    <property type="evidence" value="ECO:0007669"/>
    <property type="project" value="TreeGrafter"/>
</dbReference>
<sequence>MDSHTGQLNVRPSRIEQLEADFAALAPKLPDGAERKALSLLHGMVQELWRVQTLGSGNQSRSGPTIEDIVDLHEHAPAMEGDALSTPLAVGEQAPDFALPDANGRTVRLSDYRGRRVVLAFYPLDWSPGCSRQLDLYQHELDEFGKRGADVVGISVDSLYSHGAWSAVRGLTFPLLADFNPKGDVARRYKVWREADGFSERALYVIDENGVIRHSQVSPKLQHVPDIYELFDALDRLATPKAA</sequence>